<organism evidence="6 7">
    <name type="scientific">Candida tropicalis (strain ATCC MYA-3404 / T1)</name>
    <name type="common">Yeast</name>
    <dbReference type="NCBI Taxonomy" id="294747"/>
    <lineage>
        <taxon>Eukaryota</taxon>
        <taxon>Fungi</taxon>
        <taxon>Dikarya</taxon>
        <taxon>Ascomycota</taxon>
        <taxon>Saccharomycotina</taxon>
        <taxon>Pichiomycetes</taxon>
        <taxon>Debaryomycetaceae</taxon>
        <taxon>Candida/Lodderomyces clade</taxon>
        <taxon>Candida</taxon>
    </lineage>
</organism>
<dbReference type="GO" id="GO:0047555">
    <property type="term" value="F:3',5'-cyclic-GMP phosphodiesterase activity"/>
    <property type="evidence" value="ECO:0007669"/>
    <property type="project" value="TreeGrafter"/>
</dbReference>
<dbReference type="HOGENOM" id="CLU_016658_0_0_1"/>
<dbReference type="AlphaFoldDB" id="C5MHG6"/>
<evidence type="ECO:0000256" key="1">
    <source>
        <dbReference type="ARBA" id="ARBA00022801"/>
    </source>
</evidence>
<dbReference type="CDD" id="cd07735">
    <property type="entry name" value="class_II_PDE_MBL-fold"/>
    <property type="match status" value="1"/>
</dbReference>
<evidence type="ECO:0000256" key="4">
    <source>
        <dbReference type="PIRNR" id="PIRNR000962"/>
    </source>
</evidence>
<dbReference type="GeneID" id="8300654"/>
<dbReference type="eggNOG" id="ENOG502RFKK">
    <property type="taxonomic scope" value="Eukaryota"/>
</dbReference>
<dbReference type="Gene3D" id="3.60.15.10">
    <property type="entry name" value="Ribonuclease Z/Hydroxyacylglutathione hydrolase-like"/>
    <property type="match status" value="1"/>
</dbReference>
<evidence type="ECO:0000256" key="2">
    <source>
        <dbReference type="ARBA" id="ARBA00023149"/>
    </source>
</evidence>
<evidence type="ECO:0000256" key="5">
    <source>
        <dbReference type="SAM" id="MobiDB-lite"/>
    </source>
</evidence>
<dbReference type="OrthoDB" id="258495at2759"/>
<dbReference type="RefSeq" id="XP_002551222.1">
    <property type="nucleotide sequence ID" value="XM_002551176.1"/>
</dbReference>
<dbReference type="GO" id="GO:0004115">
    <property type="term" value="F:3',5'-cyclic-AMP phosphodiesterase activity"/>
    <property type="evidence" value="ECO:0007669"/>
    <property type="project" value="UniProtKB-UniRule"/>
</dbReference>
<protein>
    <submittedName>
        <fullName evidence="6">3',5'-cyclic-nucleotide phosphodiesterase</fullName>
    </submittedName>
</protein>
<dbReference type="PIRSF" id="PIRSF000962">
    <property type="entry name" value="Cyc_nuc_PDEase"/>
    <property type="match status" value="1"/>
</dbReference>
<comment type="similarity">
    <text evidence="3 4">Belongs to the cyclic nucleotide phosphodiesterase class-II family.</text>
</comment>
<dbReference type="EMBL" id="GG692402">
    <property type="protein sequence ID" value="EER31068.1"/>
    <property type="molecule type" value="Genomic_DNA"/>
</dbReference>
<dbReference type="InterPro" id="IPR036866">
    <property type="entry name" value="RibonucZ/Hydroxyglut_hydro"/>
</dbReference>
<dbReference type="PRINTS" id="PR00388">
    <property type="entry name" value="PDIESTERASE2"/>
</dbReference>
<accession>C5MHG6</accession>
<sequence>MSFEITFLGASGGPIEGNTCSVLLKPANLSYENILEDNLNKDLICIDAGCGMGKLTEIIYQESKFKKPNCDLLNYYPDCESIDYYYHENIQITTPFEKFNPYRSILHTQQIFNHMENYLITHSHLDHVSGLIINSAGFNNKLSNKFIYGSHCTINSIQKHLFNGTIWPNMPSFNIVNLRYMDSSLKYSTRIGNYDVRIFDLSHGEFNKLVEEEKEPPSSHRHHRNNSLSPSQQQSNNNLLSVPSFGMSDHPRRRSSITTIPPNSNGIIMKNSEALNHHYISSAFLIKHQLQSKSILLFGDFESDLTSKLSKNLLIWKNISNLILNNQLSGIILECSNSIEINSDQLYGHLTPKLLIHELKQLENECKKLNPKIEKPLSGLNIIINHVKEPILEFDDGIDNADEIELQDPRKKILIELNKMNDIDCQFSIALGGTSIII</sequence>
<dbReference type="KEGG" id="ctp:CTRG_05520"/>
<dbReference type="GO" id="GO:0006198">
    <property type="term" value="P:cAMP catabolic process"/>
    <property type="evidence" value="ECO:0007669"/>
    <property type="project" value="UniProtKB-UniRule"/>
</dbReference>
<dbReference type="InterPro" id="IPR024225">
    <property type="entry name" value="cAMP-PdiesteraseII_CS"/>
</dbReference>
<dbReference type="PANTHER" id="PTHR28283:SF1">
    <property type="entry name" value="3',5'-CYCLIC-NUCLEOTIDE PHOSPHODIESTERASE 1"/>
    <property type="match status" value="1"/>
</dbReference>
<reference evidence="6 7" key="1">
    <citation type="journal article" date="2009" name="Nature">
        <title>Evolution of pathogenicity and sexual reproduction in eight Candida genomes.</title>
        <authorList>
            <person name="Butler G."/>
            <person name="Rasmussen M.D."/>
            <person name="Lin M.F."/>
            <person name="Santos M.A."/>
            <person name="Sakthikumar S."/>
            <person name="Munro C.A."/>
            <person name="Rheinbay E."/>
            <person name="Grabherr M."/>
            <person name="Forche A."/>
            <person name="Reedy J.L."/>
            <person name="Agrafioti I."/>
            <person name="Arnaud M.B."/>
            <person name="Bates S."/>
            <person name="Brown A.J."/>
            <person name="Brunke S."/>
            <person name="Costanzo M.C."/>
            <person name="Fitzpatrick D.A."/>
            <person name="de Groot P.W."/>
            <person name="Harris D."/>
            <person name="Hoyer L.L."/>
            <person name="Hube B."/>
            <person name="Klis F.M."/>
            <person name="Kodira C."/>
            <person name="Lennard N."/>
            <person name="Logue M.E."/>
            <person name="Martin R."/>
            <person name="Neiman A.M."/>
            <person name="Nikolaou E."/>
            <person name="Quail M.A."/>
            <person name="Quinn J."/>
            <person name="Santos M.C."/>
            <person name="Schmitzberger F.F."/>
            <person name="Sherlock G."/>
            <person name="Shah P."/>
            <person name="Silverstein K.A."/>
            <person name="Skrzypek M.S."/>
            <person name="Soll D."/>
            <person name="Staggs R."/>
            <person name="Stansfield I."/>
            <person name="Stumpf M.P."/>
            <person name="Sudbery P.E."/>
            <person name="Srikantha T."/>
            <person name="Zeng Q."/>
            <person name="Berman J."/>
            <person name="Berriman M."/>
            <person name="Heitman J."/>
            <person name="Gow N.A."/>
            <person name="Lorenz M.C."/>
            <person name="Birren B.W."/>
            <person name="Kellis M."/>
            <person name="Cuomo C.A."/>
        </authorList>
    </citation>
    <scope>NUCLEOTIDE SEQUENCE [LARGE SCALE GENOMIC DNA]</scope>
    <source>
        <strain evidence="7">ATCC MYA-3404 / T1</strain>
    </source>
</reference>
<proteinExistence type="inferred from homology"/>
<dbReference type="PROSITE" id="PS00607">
    <property type="entry name" value="PDEASE_II"/>
    <property type="match status" value="1"/>
</dbReference>
<dbReference type="SUPFAM" id="SSF56281">
    <property type="entry name" value="Metallo-hydrolase/oxidoreductase"/>
    <property type="match status" value="1"/>
</dbReference>
<feature type="region of interest" description="Disordered" evidence="5">
    <location>
        <begin position="210"/>
        <end position="264"/>
    </location>
</feature>
<keyword evidence="7" id="KW-1185">Reference proteome</keyword>
<evidence type="ECO:0000313" key="7">
    <source>
        <dbReference type="Proteomes" id="UP000002037"/>
    </source>
</evidence>
<dbReference type="STRING" id="294747.C5MHG6"/>
<name>C5MHG6_CANTT</name>
<keyword evidence="2 4" id="KW-0114">cAMP</keyword>
<feature type="compositionally biased region" description="Low complexity" evidence="5">
    <location>
        <begin position="226"/>
        <end position="241"/>
    </location>
</feature>
<dbReference type="InterPro" id="IPR000396">
    <property type="entry name" value="Pdiesterase2"/>
</dbReference>
<evidence type="ECO:0000313" key="6">
    <source>
        <dbReference type="EMBL" id="EER31068.1"/>
    </source>
</evidence>
<dbReference type="Pfam" id="PF02112">
    <property type="entry name" value="PDEase_II"/>
    <property type="match status" value="1"/>
</dbReference>
<dbReference type="Proteomes" id="UP000002037">
    <property type="component" value="Unassembled WGS sequence"/>
</dbReference>
<dbReference type="VEuPathDB" id="FungiDB:CTRG_05520"/>
<dbReference type="GO" id="GO:1902660">
    <property type="term" value="P:negative regulation of glucose mediated signaling pathway"/>
    <property type="evidence" value="ECO:0007669"/>
    <property type="project" value="TreeGrafter"/>
</dbReference>
<evidence type="ECO:0000256" key="3">
    <source>
        <dbReference type="ARBA" id="ARBA00025762"/>
    </source>
</evidence>
<keyword evidence="1 4" id="KW-0378">Hydrolase</keyword>
<gene>
    <name evidence="6" type="ORF">CTRG_05520</name>
</gene>
<dbReference type="PANTHER" id="PTHR28283">
    <property type="entry name" value="3',5'-CYCLIC-NUCLEOTIDE PHOSPHODIESTERASE 1"/>
    <property type="match status" value="1"/>
</dbReference>